<proteinExistence type="predicted"/>
<keyword evidence="3" id="KW-1185">Reference proteome</keyword>
<dbReference type="AlphaFoldDB" id="A0A5A7QP87"/>
<sequence length="547" mass="61038">MLMMEAHSASAAAAALFPVASIRSSTSFLSHSSALFIPRIYRRCAGRLKSANGIRAFGPEPASVKPNAKPQWYHPLEEIAEPRFLKNGEAKLTRAETSRTIIEVNSKATLMFSGLIDEEFRDDIFWADLPYVTDEHGNIYVRVKTDEDILQTLTSEEAVVQVIIGLDTAEMISETGALSHAEIDFGIDELDDSGFDADEDDDDEEKDEDESGEDENDTDWVAILDEDEESDDSLGDWAKLETMRSSHPMYFAKKLAEVVSYNPVDCMEQPTTGLAVHGLLRPTFIEENYVIQRQISDPESGDEDTNQMVNETVHINGHGHEGELTRDNPSLDGDLEKDETLGNGFAFYKLEMIKIHLISAQGDQSYVEIEDFGRAKPDAIAHSAAKIISRLKAGGDKITQALKSLCWRSKGIQVEECALIGLDSLGFDLRVCSGTQVQTLRFGFKKKALSEYSAERQLNDLLFPRTHKYQQKKEAQQTESCGGGASVGGAQMGKVHYGFRHLRVVSARDCVQKLSTRAWRRRRKGRFLGLKRWGRIGMRCGRKEDGI</sequence>
<evidence type="ECO:0000313" key="3">
    <source>
        <dbReference type="Proteomes" id="UP000325081"/>
    </source>
</evidence>
<dbReference type="Gene3D" id="3.20.180.10">
    <property type="entry name" value="PNP-oxidase-like"/>
    <property type="match status" value="1"/>
</dbReference>
<evidence type="ECO:0000313" key="2">
    <source>
        <dbReference type="EMBL" id="GER46682.1"/>
    </source>
</evidence>
<dbReference type="OrthoDB" id="1070053at2759"/>
<dbReference type="SUPFAM" id="SSF50475">
    <property type="entry name" value="FMN-binding split barrel"/>
    <property type="match status" value="1"/>
</dbReference>
<evidence type="ECO:0000256" key="1">
    <source>
        <dbReference type="SAM" id="MobiDB-lite"/>
    </source>
</evidence>
<dbReference type="Proteomes" id="UP000325081">
    <property type="component" value="Unassembled WGS sequence"/>
</dbReference>
<feature type="region of interest" description="Disordered" evidence="1">
    <location>
        <begin position="189"/>
        <end position="219"/>
    </location>
</feature>
<dbReference type="PANTHER" id="PTHR13343">
    <property type="entry name" value="CREG1 PROTEIN"/>
    <property type="match status" value="1"/>
</dbReference>
<gene>
    <name evidence="2" type="ORF">STAS_23741</name>
</gene>
<dbReference type="InterPro" id="IPR037119">
    <property type="entry name" value="Haem_oxidase_HugZ-like_sf"/>
</dbReference>
<accession>A0A5A7QP87</accession>
<dbReference type="PANTHER" id="PTHR13343:SF28">
    <property type="entry name" value="PENTATRICOPEPTIDE REPEAT (PPR) SUPERFAMILY PROTEIN"/>
    <property type="match status" value="1"/>
</dbReference>
<reference evidence="3" key="1">
    <citation type="journal article" date="2019" name="Curr. Biol.">
        <title>Genome Sequence of Striga asiatica Provides Insight into the Evolution of Plant Parasitism.</title>
        <authorList>
            <person name="Yoshida S."/>
            <person name="Kim S."/>
            <person name="Wafula E.K."/>
            <person name="Tanskanen J."/>
            <person name="Kim Y.M."/>
            <person name="Honaas L."/>
            <person name="Yang Z."/>
            <person name="Spallek T."/>
            <person name="Conn C.E."/>
            <person name="Ichihashi Y."/>
            <person name="Cheong K."/>
            <person name="Cui S."/>
            <person name="Der J.P."/>
            <person name="Gundlach H."/>
            <person name="Jiao Y."/>
            <person name="Hori C."/>
            <person name="Ishida J.K."/>
            <person name="Kasahara H."/>
            <person name="Kiba T."/>
            <person name="Kim M.S."/>
            <person name="Koo N."/>
            <person name="Laohavisit A."/>
            <person name="Lee Y.H."/>
            <person name="Lumba S."/>
            <person name="McCourt P."/>
            <person name="Mortimer J.C."/>
            <person name="Mutuku J.M."/>
            <person name="Nomura T."/>
            <person name="Sasaki-Sekimoto Y."/>
            <person name="Seto Y."/>
            <person name="Wang Y."/>
            <person name="Wakatake T."/>
            <person name="Sakakibara H."/>
            <person name="Demura T."/>
            <person name="Yamaguchi S."/>
            <person name="Yoneyama K."/>
            <person name="Manabe R.I."/>
            <person name="Nelson D.C."/>
            <person name="Schulman A.H."/>
            <person name="Timko M.P."/>
            <person name="dePamphilis C.W."/>
            <person name="Choi D."/>
            <person name="Shirasu K."/>
        </authorList>
    </citation>
    <scope>NUCLEOTIDE SEQUENCE [LARGE SCALE GENOMIC DNA]</scope>
    <source>
        <strain evidence="3">cv. UVA1</strain>
    </source>
</reference>
<protein>
    <submittedName>
        <fullName evidence="2">Pentatricopeptide repeat (PPR) superfamily protein</fullName>
    </submittedName>
</protein>
<dbReference type="EMBL" id="BKCP01007626">
    <property type="protein sequence ID" value="GER46682.1"/>
    <property type="molecule type" value="Genomic_DNA"/>
</dbReference>
<name>A0A5A7QP87_STRAF</name>
<organism evidence="2 3">
    <name type="scientific">Striga asiatica</name>
    <name type="common">Asiatic witchweed</name>
    <name type="synonym">Buchnera asiatica</name>
    <dbReference type="NCBI Taxonomy" id="4170"/>
    <lineage>
        <taxon>Eukaryota</taxon>
        <taxon>Viridiplantae</taxon>
        <taxon>Streptophyta</taxon>
        <taxon>Embryophyta</taxon>
        <taxon>Tracheophyta</taxon>
        <taxon>Spermatophyta</taxon>
        <taxon>Magnoliopsida</taxon>
        <taxon>eudicotyledons</taxon>
        <taxon>Gunneridae</taxon>
        <taxon>Pentapetalae</taxon>
        <taxon>asterids</taxon>
        <taxon>lamiids</taxon>
        <taxon>Lamiales</taxon>
        <taxon>Orobanchaceae</taxon>
        <taxon>Buchnereae</taxon>
        <taxon>Striga</taxon>
    </lineage>
</organism>
<comment type="caution">
    <text evidence="2">The sequence shown here is derived from an EMBL/GenBank/DDBJ whole genome shotgun (WGS) entry which is preliminary data.</text>
</comment>